<feature type="transmembrane region" description="Helical" evidence="5">
    <location>
        <begin position="192"/>
        <end position="212"/>
    </location>
</feature>
<dbReference type="Gene3D" id="1.20.1250.20">
    <property type="entry name" value="MFS general substrate transporter like domains"/>
    <property type="match status" value="1"/>
</dbReference>
<feature type="transmembrane region" description="Helical" evidence="5">
    <location>
        <begin position="109"/>
        <end position="126"/>
    </location>
</feature>
<feature type="transmembrane region" description="Helical" evidence="5">
    <location>
        <begin position="377"/>
        <end position="398"/>
    </location>
</feature>
<dbReference type="SUPFAM" id="SSF103473">
    <property type="entry name" value="MFS general substrate transporter"/>
    <property type="match status" value="1"/>
</dbReference>
<accession>A0A0D2K624</accession>
<organism evidence="6 7">
    <name type="scientific">Fonsecaea multimorphosa CBS 102226</name>
    <dbReference type="NCBI Taxonomy" id="1442371"/>
    <lineage>
        <taxon>Eukaryota</taxon>
        <taxon>Fungi</taxon>
        <taxon>Dikarya</taxon>
        <taxon>Ascomycota</taxon>
        <taxon>Pezizomycotina</taxon>
        <taxon>Eurotiomycetes</taxon>
        <taxon>Chaetothyriomycetidae</taxon>
        <taxon>Chaetothyriales</taxon>
        <taxon>Herpotrichiellaceae</taxon>
        <taxon>Fonsecaea</taxon>
    </lineage>
</organism>
<keyword evidence="4 5" id="KW-0472">Membrane</keyword>
<feature type="transmembrane region" description="Helical" evidence="5">
    <location>
        <begin position="483"/>
        <end position="502"/>
    </location>
</feature>
<feature type="transmembrane region" description="Helical" evidence="5">
    <location>
        <begin position="133"/>
        <end position="154"/>
    </location>
</feature>
<feature type="transmembrane region" description="Helical" evidence="5">
    <location>
        <begin position="332"/>
        <end position="357"/>
    </location>
</feature>
<dbReference type="InterPro" id="IPR011701">
    <property type="entry name" value="MFS"/>
</dbReference>
<dbReference type="AlphaFoldDB" id="A0A0D2K624"/>
<feature type="transmembrane region" description="Helical" evidence="5">
    <location>
        <begin position="449"/>
        <end position="471"/>
    </location>
</feature>
<reference evidence="6 7" key="1">
    <citation type="submission" date="2015-01" db="EMBL/GenBank/DDBJ databases">
        <title>The Genome Sequence of Fonsecaea multimorphosa CBS 102226.</title>
        <authorList>
            <consortium name="The Broad Institute Genomics Platform"/>
            <person name="Cuomo C."/>
            <person name="de Hoog S."/>
            <person name="Gorbushina A."/>
            <person name="Stielow B."/>
            <person name="Teixiera M."/>
            <person name="Abouelleil A."/>
            <person name="Chapman S.B."/>
            <person name="Priest M."/>
            <person name="Young S.K."/>
            <person name="Wortman J."/>
            <person name="Nusbaum C."/>
            <person name="Birren B."/>
        </authorList>
    </citation>
    <scope>NUCLEOTIDE SEQUENCE [LARGE SCALE GENOMIC DNA]</scope>
    <source>
        <strain evidence="6 7">CBS 102226</strain>
    </source>
</reference>
<feature type="transmembrane region" description="Helical" evidence="5">
    <location>
        <begin position="65"/>
        <end position="89"/>
    </location>
</feature>
<keyword evidence="2 5" id="KW-0812">Transmembrane</keyword>
<feature type="transmembrane region" description="Helical" evidence="5">
    <location>
        <begin position="218"/>
        <end position="242"/>
    </location>
</feature>
<evidence type="ECO:0008006" key="8">
    <source>
        <dbReference type="Google" id="ProtNLM"/>
    </source>
</evidence>
<keyword evidence="7" id="KW-1185">Reference proteome</keyword>
<protein>
    <recommendedName>
        <fullName evidence="8">Major facilitator superfamily (MFS) profile domain-containing protein</fullName>
    </recommendedName>
</protein>
<proteinExistence type="predicted"/>
<dbReference type="PANTHER" id="PTHR23502:SF29">
    <property type="entry name" value="TRANSPORTER, PUTATIVE (AFU_ORTHOLOGUE AFUA_6G06680)-RELATED"/>
    <property type="match status" value="1"/>
</dbReference>
<evidence type="ECO:0000256" key="5">
    <source>
        <dbReference type="SAM" id="Phobius"/>
    </source>
</evidence>
<dbReference type="Pfam" id="PF07690">
    <property type="entry name" value="MFS_1"/>
    <property type="match status" value="1"/>
</dbReference>
<sequence>MGFGVLEHHSSLEHVPGTALLQDVVPAETAHLKKGSGHDSDVVLVPQPSSNPNDPLNWPLWQRDLILVMFCFLTNVCVGGIGPLIGVLALDFVVAWGLNFTQVTLLSGYPLALVGAMGPIVAALCHKYGKRPFFLLSTLFLFAGTIWCAKATGYQSMIGGRMIQSIGTAIFESVTFTLIGDLYFVHQRGSRMAIYVVAQVGLVLLPSLLTAVISQRMGWPWCFWILAIFLGIGILLVLFFGWETQFNRNHLYELDMASRDDLTYHMKNIHVIEELRSGKTATAVEADAVHLERTVTQASGYSGKRDSYLKRMKPWTTTYSKESLLQLVIRPFYILLNPAILCSVLLVAFFQLWNVVINFMLGQLFGLPPYSLNTEQLGYLTAGPMVLGTLTCVLFGGVSDRIAKWAATRNGGIYEPEFRLLSMIFAPILNCAGYFAFGYCAAEGKSPVIMSVLWGVAFSSCVIVTAATGGYMVDAYRNVGIEVFVVSMFVRSFVFFGFSFFINKWLSKWGPKGVFYTIAGINMVLISTTIFMYIFGKRIRAWWHKHDIFERIEARGRTE</sequence>
<evidence type="ECO:0000313" key="7">
    <source>
        <dbReference type="Proteomes" id="UP000053411"/>
    </source>
</evidence>
<feature type="transmembrane region" description="Helical" evidence="5">
    <location>
        <begin position="166"/>
        <end position="185"/>
    </location>
</feature>
<dbReference type="EMBL" id="KN848065">
    <property type="protein sequence ID" value="KIY01268.1"/>
    <property type="molecule type" value="Genomic_DNA"/>
</dbReference>
<dbReference type="VEuPathDB" id="FungiDB:Z520_02820"/>
<comment type="subcellular location">
    <subcellularLocation>
        <location evidence="1">Membrane</location>
        <topology evidence="1">Multi-pass membrane protein</topology>
    </subcellularLocation>
</comment>
<dbReference type="InterPro" id="IPR036259">
    <property type="entry name" value="MFS_trans_sf"/>
</dbReference>
<evidence type="ECO:0000256" key="4">
    <source>
        <dbReference type="ARBA" id="ARBA00023136"/>
    </source>
</evidence>
<feature type="transmembrane region" description="Helical" evidence="5">
    <location>
        <begin position="514"/>
        <end position="535"/>
    </location>
</feature>
<dbReference type="Proteomes" id="UP000053411">
    <property type="component" value="Unassembled WGS sequence"/>
</dbReference>
<evidence type="ECO:0000313" key="6">
    <source>
        <dbReference type="EMBL" id="KIY01268.1"/>
    </source>
</evidence>
<evidence type="ECO:0000256" key="1">
    <source>
        <dbReference type="ARBA" id="ARBA00004141"/>
    </source>
</evidence>
<dbReference type="GeneID" id="27708566"/>
<name>A0A0D2K624_9EURO</name>
<evidence type="ECO:0000256" key="2">
    <source>
        <dbReference type="ARBA" id="ARBA00022692"/>
    </source>
</evidence>
<dbReference type="GO" id="GO:0022857">
    <property type="term" value="F:transmembrane transporter activity"/>
    <property type="evidence" value="ECO:0007669"/>
    <property type="project" value="InterPro"/>
</dbReference>
<evidence type="ECO:0000256" key="3">
    <source>
        <dbReference type="ARBA" id="ARBA00022989"/>
    </source>
</evidence>
<dbReference type="PANTHER" id="PTHR23502">
    <property type="entry name" value="MAJOR FACILITATOR SUPERFAMILY"/>
    <property type="match status" value="1"/>
</dbReference>
<feature type="transmembrane region" description="Helical" evidence="5">
    <location>
        <begin position="418"/>
        <end position="437"/>
    </location>
</feature>
<dbReference type="OrthoDB" id="2585655at2759"/>
<dbReference type="GO" id="GO:0005886">
    <property type="term" value="C:plasma membrane"/>
    <property type="evidence" value="ECO:0007669"/>
    <property type="project" value="TreeGrafter"/>
</dbReference>
<keyword evidence="3 5" id="KW-1133">Transmembrane helix</keyword>
<dbReference type="RefSeq" id="XP_016635390.1">
    <property type="nucleotide sequence ID" value="XM_016773333.1"/>
</dbReference>
<gene>
    <name evidence="6" type="ORF">Z520_02820</name>
</gene>